<feature type="domain" description="TTI1 C-terminal TPR" evidence="3">
    <location>
        <begin position="858"/>
        <end position="1126"/>
    </location>
</feature>
<dbReference type="EnsemblProtists" id="PYU1_T006915">
    <property type="protein sequence ID" value="PYU1_T006915"/>
    <property type="gene ID" value="PYU1_G006900"/>
</dbReference>
<dbReference type="HOGENOM" id="CLU_285678_0_0_1"/>
<dbReference type="VEuPathDB" id="FungiDB:PYU1_G006900"/>
<reference evidence="4" key="3">
    <citation type="submission" date="2015-02" db="UniProtKB">
        <authorList>
            <consortium name="EnsemblProtists"/>
        </authorList>
    </citation>
    <scope>IDENTIFICATION</scope>
    <source>
        <strain evidence="4">DAOM BR144</strain>
    </source>
</reference>
<reference evidence="5" key="2">
    <citation type="submission" date="2010-04" db="EMBL/GenBank/DDBJ databases">
        <authorList>
            <person name="Buell R."/>
            <person name="Hamilton J."/>
            <person name="Hostetler J."/>
        </authorList>
    </citation>
    <scope>NUCLEOTIDE SEQUENCE [LARGE SCALE GENOMIC DNA]</scope>
    <source>
        <strain evidence="5">DAOM:BR144</strain>
    </source>
</reference>
<organism evidence="4 5">
    <name type="scientific">Globisporangium ultimum (strain ATCC 200006 / CBS 805.95 / DAOM BR144)</name>
    <name type="common">Pythium ultimum</name>
    <dbReference type="NCBI Taxonomy" id="431595"/>
    <lineage>
        <taxon>Eukaryota</taxon>
        <taxon>Sar</taxon>
        <taxon>Stramenopiles</taxon>
        <taxon>Oomycota</taxon>
        <taxon>Peronosporomycetes</taxon>
        <taxon>Pythiales</taxon>
        <taxon>Pythiaceae</taxon>
        <taxon>Globisporangium</taxon>
    </lineage>
</organism>
<evidence type="ECO:0000313" key="5">
    <source>
        <dbReference type="Proteomes" id="UP000019132"/>
    </source>
</evidence>
<evidence type="ECO:0000259" key="2">
    <source>
        <dbReference type="Pfam" id="PF24173"/>
    </source>
</evidence>
<dbReference type="Pfam" id="PF24181">
    <property type="entry name" value="TPR_TTI1_C"/>
    <property type="match status" value="1"/>
</dbReference>
<dbReference type="InterPro" id="IPR049362">
    <property type="entry name" value="TTI1_rpt"/>
</dbReference>
<accession>K3WPM3</accession>
<feature type="domain" description="TTI1 N-terminal TPR" evidence="2">
    <location>
        <begin position="88"/>
        <end position="386"/>
    </location>
</feature>
<evidence type="ECO:0000256" key="1">
    <source>
        <dbReference type="SAM" id="MobiDB-lite"/>
    </source>
</evidence>
<sequence length="1187" mass="131759">MGIAQYVALCTRLSRFVQLQTLADDDVKAICSTCSDLTAFYRREEEQQQQPPTLGSIHSVFGASGPSSATMDDIVLLTMQKLLQGVVMVSDNSVKESVFQVCALVLARSAEKIRAFNGARLLGFLQSCVLYLPTPDAAREKTTADNEDGGKSAAVTSLQSQSEELRLHVLTCMLLLLSGKAEDVRLAAATTATEQIHFFAYVVSSLLHIAQHDKCRPVAKLAVDNVALVMAFIHDSTLLRQFFPGISLGMWKTINAPQQASKVAVAALQCLSMSIKLCINDEFNANARNATSFSIDALRALQNNHGNRDQVKAASELQEERKDSWLEETVVNVDIILAKLFGAQMLYQKSWRVRHAMTELCGTVVLCSRYTLHDSFFRCYEELLVFRVDAITEVAASAQDVIKQLQTELSTDEWLRMVPMLADRFQMHLSTLALKSGTELESVSVTLMRKLIGYVSFLGPRLGAYLDASMDATYSGLCRILEFDAIDIELILHQKYKADPLSEDGAEDKKHSASPLITSQFQKRLRFFHEEESVKVASQLLEAIGSVCTPALFVDCAFTLLHNNEHEVDSSRRAEIVLVLNGLLKAYVSQTEDVSTDVNKPLAGDSLLEQLPSDESRGKRDSGVDVHLVGRILEDLLLLNAWNEHNDAKYNARGTQLKQKKANVSQRALLVECVGLCVEIIQRDFAVFLLDTLYPLVEKLGSQDVEVEQAALATLNKIYYFCGYASMEALFEANMDYFVDALCSRLEHLHEFPLTASVVEGLLRHTKIASLPLVDEVANSLLRSVDTFQDSPYISSLLRALKLLLSSMTQDTARQQTVRQVLVRDTIPAEPAREKPGAQLQQFITEMCILTNEKYDTTDESSDVVDNGDGAKEDARPRTEQEIMKGAMPIEFDERDPTASDQDDEHDKSSEGTSTYTPLIIEILDRSGHFLSESDPIACCLVLSIIDEGVLLLRDARKELLPLIHRIWSAIRNRLAVQNKPIVTATFKLLNTLAVVAGDFIGDRFVEHVWPALRSHLSAMELKANAPQLTRSMLLISDKDSTQNSLENASESETTVRTRKTHDTQLLLAAMECLVTVCRRSSAVTLIVPEVTATCGKFLSAALPSDVVTATKTLFEALAELNGDEVFCALAPLAQWVPPSPPSARFPAFSNDATQVFYQKMQVGRTRDANLYREHAVMLMRQLQRKH</sequence>
<dbReference type="InterPro" id="IPR057567">
    <property type="entry name" value="TPR_TTI1_C"/>
</dbReference>
<feature type="region of interest" description="Disordered" evidence="1">
    <location>
        <begin position="858"/>
        <end position="913"/>
    </location>
</feature>
<dbReference type="Pfam" id="PF24173">
    <property type="entry name" value="TPR_TTI1_N"/>
    <property type="match status" value="1"/>
</dbReference>
<dbReference type="AlphaFoldDB" id="K3WPM3"/>
<dbReference type="eggNOG" id="KOG4524">
    <property type="taxonomic scope" value="Eukaryota"/>
</dbReference>
<dbReference type="SUPFAM" id="SSF48371">
    <property type="entry name" value="ARM repeat"/>
    <property type="match status" value="1"/>
</dbReference>
<dbReference type="InterPro" id="IPR052587">
    <property type="entry name" value="TELO2-interacting_protein_1"/>
</dbReference>
<dbReference type="Gene3D" id="1.25.10.10">
    <property type="entry name" value="Leucine-rich Repeat Variant"/>
    <property type="match status" value="1"/>
</dbReference>
<dbReference type="Pfam" id="PF21547">
    <property type="entry name" value="TTI1"/>
    <property type="match status" value="1"/>
</dbReference>
<dbReference type="GO" id="GO:0005737">
    <property type="term" value="C:cytoplasm"/>
    <property type="evidence" value="ECO:0007669"/>
    <property type="project" value="TreeGrafter"/>
</dbReference>
<evidence type="ECO:0000313" key="4">
    <source>
        <dbReference type="EnsemblProtists" id="PYU1_T006915"/>
    </source>
</evidence>
<proteinExistence type="predicted"/>
<dbReference type="InterPro" id="IPR011989">
    <property type="entry name" value="ARM-like"/>
</dbReference>
<dbReference type="InterPro" id="IPR016024">
    <property type="entry name" value="ARM-type_fold"/>
</dbReference>
<dbReference type="PANTHER" id="PTHR18460:SF3">
    <property type="entry name" value="TELO2-INTERACTING PROTEIN 1 HOMOLOG"/>
    <property type="match status" value="1"/>
</dbReference>
<keyword evidence="5" id="KW-1185">Reference proteome</keyword>
<name>K3WPM3_GLOUD</name>
<dbReference type="EMBL" id="GL376560">
    <property type="status" value="NOT_ANNOTATED_CDS"/>
    <property type="molecule type" value="Genomic_DNA"/>
</dbReference>
<protein>
    <submittedName>
        <fullName evidence="4">Uncharacterized protein</fullName>
    </submittedName>
</protein>
<dbReference type="STRING" id="431595.K3WPM3"/>
<dbReference type="InParanoid" id="K3WPM3"/>
<feature type="compositionally biased region" description="Basic and acidic residues" evidence="1">
    <location>
        <begin position="869"/>
        <end position="883"/>
    </location>
</feature>
<dbReference type="OMA" id="DPIACCL"/>
<dbReference type="InterPro" id="IPR057566">
    <property type="entry name" value="TPR_TTI1_N"/>
</dbReference>
<dbReference type="Proteomes" id="UP000019132">
    <property type="component" value="Unassembled WGS sequence"/>
</dbReference>
<evidence type="ECO:0000259" key="3">
    <source>
        <dbReference type="Pfam" id="PF24181"/>
    </source>
</evidence>
<dbReference type="PANTHER" id="PTHR18460">
    <property type="entry name" value="TEL2 INTERACTING PROTEIN 1 TTI1 FAMILY MEMBER"/>
    <property type="match status" value="1"/>
</dbReference>
<reference evidence="5" key="1">
    <citation type="journal article" date="2010" name="Genome Biol.">
        <title>Genome sequence of the necrotrophic plant pathogen Pythium ultimum reveals original pathogenicity mechanisms and effector repertoire.</title>
        <authorList>
            <person name="Levesque C.A."/>
            <person name="Brouwer H."/>
            <person name="Cano L."/>
            <person name="Hamilton J.P."/>
            <person name="Holt C."/>
            <person name="Huitema E."/>
            <person name="Raffaele S."/>
            <person name="Robideau G.P."/>
            <person name="Thines M."/>
            <person name="Win J."/>
            <person name="Zerillo M.M."/>
            <person name="Beakes G.W."/>
            <person name="Boore J.L."/>
            <person name="Busam D."/>
            <person name="Dumas B."/>
            <person name="Ferriera S."/>
            <person name="Fuerstenberg S.I."/>
            <person name="Gachon C.M."/>
            <person name="Gaulin E."/>
            <person name="Govers F."/>
            <person name="Grenville-Briggs L."/>
            <person name="Horner N."/>
            <person name="Hostetler J."/>
            <person name="Jiang R.H."/>
            <person name="Johnson J."/>
            <person name="Krajaejun T."/>
            <person name="Lin H."/>
            <person name="Meijer H.J."/>
            <person name="Moore B."/>
            <person name="Morris P."/>
            <person name="Phuntmart V."/>
            <person name="Puiu D."/>
            <person name="Shetty J."/>
            <person name="Stajich J.E."/>
            <person name="Tripathy S."/>
            <person name="Wawra S."/>
            <person name="van West P."/>
            <person name="Whitty B.R."/>
            <person name="Coutinho P.M."/>
            <person name="Henrissat B."/>
            <person name="Martin F."/>
            <person name="Thomas P.D."/>
            <person name="Tyler B.M."/>
            <person name="De Vries R.P."/>
            <person name="Kamoun S."/>
            <person name="Yandell M."/>
            <person name="Tisserat N."/>
            <person name="Buell C.R."/>
        </authorList>
    </citation>
    <scope>NUCLEOTIDE SEQUENCE</scope>
    <source>
        <strain evidence="5">DAOM:BR144</strain>
    </source>
</reference>
<dbReference type="Pfam" id="PF24176">
    <property type="entry name" value="TPR_TTI1_2nd"/>
    <property type="match status" value="1"/>
</dbReference>